<reference evidence="2" key="1">
    <citation type="journal article" date="2022" name="bioRxiv">
        <title>Genomics of Preaxostyla Flagellates Illuminates Evolutionary Transitions and the Path Towards Mitochondrial Loss.</title>
        <authorList>
            <person name="Novak L.V.F."/>
            <person name="Treitli S.C."/>
            <person name="Pyrih J."/>
            <person name="Halakuc P."/>
            <person name="Pipaliya S.V."/>
            <person name="Vacek V."/>
            <person name="Brzon O."/>
            <person name="Soukal P."/>
            <person name="Eme L."/>
            <person name="Dacks J.B."/>
            <person name="Karnkowska A."/>
            <person name="Elias M."/>
            <person name="Hampl V."/>
        </authorList>
    </citation>
    <scope>NUCLEOTIDE SEQUENCE</scope>
    <source>
        <strain evidence="2">RCP-MX</strain>
    </source>
</reference>
<dbReference type="PANTHER" id="PTHR23315">
    <property type="entry name" value="U BOX DOMAIN-CONTAINING"/>
    <property type="match status" value="1"/>
</dbReference>
<evidence type="ECO:0000313" key="3">
    <source>
        <dbReference type="Proteomes" id="UP001141327"/>
    </source>
</evidence>
<dbReference type="SUPFAM" id="SSF48371">
    <property type="entry name" value="ARM repeat"/>
    <property type="match status" value="1"/>
</dbReference>
<dbReference type="InterPro" id="IPR000225">
    <property type="entry name" value="Armadillo"/>
</dbReference>
<dbReference type="Gene3D" id="1.25.10.10">
    <property type="entry name" value="Leucine-rich Repeat Variant"/>
    <property type="match status" value="2"/>
</dbReference>
<dbReference type="SMART" id="SM00185">
    <property type="entry name" value="ARM"/>
    <property type="match status" value="6"/>
</dbReference>
<accession>A0ABQ8UNB2</accession>
<evidence type="ECO:0000313" key="2">
    <source>
        <dbReference type="EMBL" id="KAJ4459496.1"/>
    </source>
</evidence>
<dbReference type="EMBL" id="JAPMOS010000019">
    <property type="protein sequence ID" value="KAJ4459496.1"/>
    <property type="molecule type" value="Genomic_DNA"/>
</dbReference>
<feature type="compositionally biased region" description="Pro residues" evidence="1">
    <location>
        <begin position="142"/>
        <end position="154"/>
    </location>
</feature>
<sequence length="707" mass="74114">MEESARLVLTVEGARKRRVPFPRNAGFEALKSLIAREFAPKSLVEISYQSDGDVFAIAADESLKDYLQENPLPPLCITLSSVVTQAAVTPNLTITSAMEISAPASLPQARAMETAGAAAPESSLQPQPLPGTDNARQAPNEQQPPAPPLEPRPPLAMCTLRLEAIGLPPRTVEIAPDWVEAMRLEEFMGLLTVEFEGRPVAGAPAIGASPETITGLVDSAESLHVLLRASLAQPVVLQVPLQPLPPTAAEAERKKKIKKPKPRMVDAGQPVVVPTAPRPEEDRNGKIRALAAGLAVPVDSLLANLSATTRLLYEAYCLMRGDEKAASLLGRAGAVTSLARLLRAVPSDLPTTNPGMAQALFAALVYLSDVLATSLRRAGVVAPLVGLIAHPTLPTANHDAVSLLFEVLRHSVANPENCAAFARAGVVAPLVRLLTVLPGLPAIDPDAAEELFKAISFLAFYPRICASFGRAGRRDAHRPSPAAHRKPLSSLVRAGVVAPLVGLLTAHPGLTTASPAVAEMLLLSIHNLLADHRTSFISVGVVAPLVGLLTAHLDLPTTNPALAQKLLCAIANIAADPEHRASLGRAGTVAPLVGMLNSNPDLATGVAGPLFSAIASLSADPATMKAFVSAGVVAPLVRLLTHLPITSPRVADELLRLLRALSVDPQSWAALTATPLERLFAIPGVDPELVSCFELARPSPSPNSPSN</sequence>
<feature type="region of interest" description="Disordered" evidence="1">
    <location>
        <begin position="109"/>
        <end position="154"/>
    </location>
</feature>
<protein>
    <recommendedName>
        <fullName evidence="4">PB1 domain-containing protein</fullName>
    </recommendedName>
</protein>
<organism evidence="2 3">
    <name type="scientific">Paratrimastix pyriformis</name>
    <dbReference type="NCBI Taxonomy" id="342808"/>
    <lineage>
        <taxon>Eukaryota</taxon>
        <taxon>Metamonada</taxon>
        <taxon>Preaxostyla</taxon>
        <taxon>Paratrimastigidae</taxon>
        <taxon>Paratrimastix</taxon>
    </lineage>
</organism>
<proteinExistence type="predicted"/>
<evidence type="ECO:0000256" key="1">
    <source>
        <dbReference type="SAM" id="MobiDB-lite"/>
    </source>
</evidence>
<evidence type="ECO:0008006" key="4">
    <source>
        <dbReference type="Google" id="ProtNLM"/>
    </source>
</evidence>
<dbReference type="Proteomes" id="UP001141327">
    <property type="component" value="Unassembled WGS sequence"/>
</dbReference>
<name>A0ABQ8UNB2_9EUKA</name>
<gene>
    <name evidence="2" type="ORF">PAPYR_4551</name>
</gene>
<comment type="caution">
    <text evidence="2">The sequence shown here is derived from an EMBL/GenBank/DDBJ whole genome shotgun (WGS) entry which is preliminary data.</text>
</comment>
<dbReference type="PANTHER" id="PTHR23315:SF7">
    <property type="entry name" value="U-BOX DOMAIN-CONTAINING PROTEIN 4"/>
    <property type="match status" value="1"/>
</dbReference>
<dbReference type="InterPro" id="IPR011989">
    <property type="entry name" value="ARM-like"/>
</dbReference>
<dbReference type="InterPro" id="IPR016024">
    <property type="entry name" value="ARM-type_fold"/>
</dbReference>
<keyword evidence="3" id="KW-1185">Reference proteome</keyword>